<dbReference type="Proteomes" id="UP000199017">
    <property type="component" value="Unassembled WGS sequence"/>
</dbReference>
<dbReference type="OrthoDB" id="9780430at2"/>
<keyword evidence="2" id="KW-1185">Reference proteome</keyword>
<keyword evidence="1" id="KW-0456">Lyase</keyword>
<dbReference type="PANTHER" id="PTHR42905">
    <property type="entry name" value="PHOSPHOENOLPYRUVATE CARBOXYLASE"/>
    <property type="match status" value="1"/>
</dbReference>
<protein>
    <submittedName>
        <fullName evidence="1">2-Methylisocitrate lyase, PEP mutase family</fullName>
    </submittedName>
</protein>
<gene>
    <name evidence="1" type="ORF">SAMN05216352_12124</name>
</gene>
<dbReference type="PANTHER" id="PTHR42905:SF16">
    <property type="entry name" value="CARBOXYPHOSPHONOENOLPYRUVATE PHOSPHONOMUTASE-LIKE PROTEIN (AFU_ORTHOLOGUE AFUA_5G07230)"/>
    <property type="match status" value="1"/>
</dbReference>
<evidence type="ECO:0000313" key="1">
    <source>
        <dbReference type="EMBL" id="SDJ06611.1"/>
    </source>
</evidence>
<dbReference type="InterPro" id="IPR039556">
    <property type="entry name" value="ICL/PEPM"/>
</dbReference>
<sequence length="281" mass="31003">MKKYDDPNKVKNFHELHYRSSTFVLPNAWDVISAKMFEESGFKAIGTTSAGIAASLGYTDGQNMPLNQMIETIERIAKSVNVPVTADIEAGYGQTVNEVLETVKKVIEAGAVGINLEDGTGNSIHPIYDISLQKEKIAAIRKMSDSINASLFINARTDMYWLNIGDPSLRFHETVKRAESYQEAGADCIFVPGLSDQKIIQCLRNAISCPINLLVNVETPSLMKLSEIGIERLSCGSAPFRTTVTLLKEISEEIINQGTIHKITNNVLSYGEIAEFMQKPK</sequence>
<dbReference type="Pfam" id="PF13714">
    <property type="entry name" value="PEP_mutase"/>
    <property type="match status" value="1"/>
</dbReference>
<dbReference type="InterPro" id="IPR040442">
    <property type="entry name" value="Pyrv_kinase-like_dom_sf"/>
</dbReference>
<proteinExistence type="predicted"/>
<dbReference type="SUPFAM" id="SSF51621">
    <property type="entry name" value="Phosphoenolpyruvate/pyruvate domain"/>
    <property type="match status" value="1"/>
</dbReference>
<reference evidence="1 2" key="1">
    <citation type="submission" date="2016-10" db="EMBL/GenBank/DDBJ databases">
        <authorList>
            <person name="de Groot N.N."/>
        </authorList>
    </citation>
    <scope>NUCLEOTIDE SEQUENCE [LARGE SCALE GENOMIC DNA]</scope>
    <source>
        <strain evidence="2">P4B,CCM 7963,CECT 7998,DSM 25260,IBRC-M 10614,KCTC 13821</strain>
    </source>
</reference>
<dbReference type="RefSeq" id="WP_091587916.1">
    <property type="nucleotide sequence ID" value="NZ_FNDU01000021.1"/>
</dbReference>
<name>A0A1G8QPM8_9BACI</name>
<dbReference type="Gene3D" id="3.20.20.60">
    <property type="entry name" value="Phosphoenolpyruvate-binding domains"/>
    <property type="match status" value="1"/>
</dbReference>
<dbReference type="STRING" id="930129.SAMN05216352_12124"/>
<dbReference type="EMBL" id="FNDU01000021">
    <property type="protein sequence ID" value="SDJ06611.1"/>
    <property type="molecule type" value="Genomic_DNA"/>
</dbReference>
<evidence type="ECO:0000313" key="2">
    <source>
        <dbReference type="Proteomes" id="UP000199017"/>
    </source>
</evidence>
<organism evidence="1 2">
    <name type="scientific">Alteribacillus bidgolensis</name>
    <dbReference type="NCBI Taxonomy" id="930129"/>
    <lineage>
        <taxon>Bacteria</taxon>
        <taxon>Bacillati</taxon>
        <taxon>Bacillota</taxon>
        <taxon>Bacilli</taxon>
        <taxon>Bacillales</taxon>
        <taxon>Bacillaceae</taxon>
        <taxon>Alteribacillus</taxon>
    </lineage>
</organism>
<dbReference type="AlphaFoldDB" id="A0A1G8QPM8"/>
<accession>A0A1G8QPM8</accession>
<dbReference type="CDD" id="cd00377">
    <property type="entry name" value="ICL_PEPM"/>
    <property type="match status" value="1"/>
</dbReference>
<dbReference type="InterPro" id="IPR015813">
    <property type="entry name" value="Pyrv/PenolPyrv_kinase-like_dom"/>
</dbReference>
<dbReference type="GO" id="GO:0016829">
    <property type="term" value="F:lyase activity"/>
    <property type="evidence" value="ECO:0007669"/>
    <property type="project" value="UniProtKB-KW"/>
</dbReference>